<dbReference type="VEuPathDB" id="FungiDB:PSTT_00339"/>
<feature type="compositionally biased region" description="Polar residues" evidence="1">
    <location>
        <begin position="137"/>
        <end position="156"/>
    </location>
</feature>
<gene>
    <name evidence="2" type="ORF">PSTT_00339</name>
</gene>
<dbReference type="AlphaFoldDB" id="A0A2S4W7F5"/>
<reference evidence="2" key="1">
    <citation type="submission" date="2017-12" db="EMBL/GenBank/DDBJ databases">
        <title>Gene loss provides genomic basis for host adaptation in cereal stripe rust fungi.</title>
        <authorList>
            <person name="Xia C."/>
        </authorList>
    </citation>
    <scope>NUCLEOTIDE SEQUENCE [LARGE SCALE GENOMIC DNA]</scope>
    <source>
        <strain evidence="2">93-210</strain>
    </source>
</reference>
<dbReference type="VEuPathDB" id="FungiDB:PSHT_12605"/>
<sequence>MSANDGSHLHKTLADHASLLKNLTIHQQNHPHINFPDRGCPYNPSLINNTPPPGANTALPGSHHQSPGIGFGPSTYSVFNPQHISTIVGCGSSHLLAFVCHHQISRLSSVITKSLVTVITDQLQISTMAEEVDSSVPVPSTNLAASTTTTQGGNANQRKKRAQIALDKAKAEKNGTTSTKKAKTSDSTDNNPQFISSDYQHICSYLEDDEKFSDLYGDKKTDVGTKVLTKKAAFEIFAIYINAHSNKRLSLNGRQLQQRISYFMSKKFMPTKQFANHTGAGILDEDPHASIDELLESKCPCYARFDHIFGTRANVTPLSQFDSRRPTSLFPDGHSNGATRRDETIPEFFVSRLAAARHLFVVSRPAAARHSVPSSWSRLACLRQ</sequence>
<keyword evidence="3" id="KW-1185">Reference proteome</keyword>
<accession>A0A2S4W7F5</accession>
<protein>
    <submittedName>
        <fullName evidence="2">Uncharacterized protein</fullName>
    </submittedName>
</protein>
<proteinExistence type="predicted"/>
<name>A0A2S4W7F5_9BASI</name>
<feature type="region of interest" description="Disordered" evidence="1">
    <location>
        <begin position="136"/>
        <end position="193"/>
    </location>
</feature>
<comment type="caution">
    <text evidence="2">The sequence shown here is derived from an EMBL/GenBank/DDBJ whole genome shotgun (WGS) entry which is preliminary data.</text>
</comment>
<evidence type="ECO:0000256" key="1">
    <source>
        <dbReference type="SAM" id="MobiDB-lite"/>
    </source>
</evidence>
<dbReference type="PANTHER" id="PTHR33246:SF51">
    <property type="entry name" value="MYB_SANT-LIKE DOMAIN-CONTAINING PROTEIN"/>
    <property type="match status" value="1"/>
</dbReference>
<organism evidence="2 3">
    <name type="scientific">Puccinia striiformis</name>
    <dbReference type="NCBI Taxonomy" id="27350"/>
    <lineage>
        <taxon>Eukaryota</taxon>
        <taxon>Fungi</taxon>
        <taxon>Dikarya</taxon>
        <taxon>Basidiomycota</taxon>
        <taxon>Pucciniomycotina</taxon>
        <taxon>Pucciniomycetes</taxon>
        <taxon>Pucciniales</taxon>
        <taxon>Pucciniaceae</taxon>
        <taxon>Puccinia</taxon>
    </lineage>
</organism>
<dbReference type="Proteomes" id="UP000239156">
    <property type="component" value="Unassembled WGS sequence"/>
</dbReference>
<dbReference type="PANTHER" id="PTHR33246">
    <property type="entry name" value="CCHC-TYPE DOMAIN-CONTAINING PROTEIN"/>
    <property type="match status" value="1"/>
</dbReference>
<dbReference type="EMBL" id="PKSL01000002">
    <property type="protein sequence ID" value="POW17702.1"/>
    <property type="molecule type" value="Genomic_DNA"/>
</dbReference>
<evidence type="ECO:0000313" key="3">
    <source>
        <dbReference type="Proteomes" id="UP000239156"/>
    </source>
</evidence>
<evidence type="ECO:0000313" key="2">
    <source>
        <dbReference type="EMBL" id="POW17702.1"/>
    </source>
</evidence>